<dbReference type="CDD" id="cd04852">
    <property type="entry name" value="Peptidases_S8_3"/>
    <property type="match status" value="1"/>
</dbReference>
<evidence type="ECO:0000256" key="9">
    <source>
        <dbReference type="PIRSR" id="PIRSR615500-1"/>
    </source>
</evidence>
<evidence type="ECO:0000256" key="5">
    <source>
        <dbReference type="ARBA" id="ARBA00022729"/>
    </source>
</evidence>
<dbReference type="InterPro" id="IPR000209">
    <property type="entry name" value="Peptidase_S8/S53_dom"/>
</dbReference>
<dbReference type="SUPFAM" id="SSF52743">
    <property type="entry name" value="Subtilisin-like"/>
    <property type="match status" value="1"/>
</dbReference>
<keyword evidence="8" id="KW-0325">Glycoprotein</keyword>
<keyword evidence="6 10" id="KW-0378">Hydrolase</keyword>
<protein>
    <recommendedName>
        <fullName evidence="16">Subtilisin-like protease fibronectin type-III domain-containing protein</fullName>
    </recommendedName>
</protein>
<dbReference type="InterPro" id="IPR037045">
    <property type="entry name" value="S8pro/Inhibitor_I9_sf"/>
</dbReference>
<dbReference type="Gene3D" id="3.40.50.200">
    <property type="entry name" value="Peptidase S8/S53 domain"/>
    <property type="match status" value="1"/>
</dbReference>
<dbReference type="Gene3D" id="2.60.40.2310">
    <property type="match status" value="1"/>
</dbReference>
<sequence>MNIKVDSGSVVLGLLAFLFASNMCRVEAGAGDVERASTYIVHMDKSAMPNVFATHEDWYKSLLYSVKGARGQQIKEIEDSHLYTYDKVLHGFSAKLTQSELDMLEEMPGHVLTVPDPVGTMDTTHSLEFLGLSPDSGLWPASRFGDDVIVAILDTGIWPESRSFLDGGMGPVPSRWKGTCENGTAFDPGLCNRKLIGARYFNKGVVAKYGNIDHGSDFDSARDYKGHGSHTSSTVGGNYVDDVDFYGYAPGTARGVAPAGRIAMYKVLWSKGRMGSDVLAGMERAIIDGADVLSLSLGFPSSPYFQDSIALAAFEAIKRGVLVVCSAGNDGPERGYMHNGAPWIFTVGASTIDRDYAALLTLGDGTLINASSFYINTNLTGNSKISQAPLVYQSGDPACKKHLDPGTVGGTVVLCMNESSSLLQVAKSAGALALLSAINTDQLRLLWPEKDFPVVYLKSIERAALVNYASSTANPVVEIQFGMTVLGARPAPAVASFSSRGPYEASPIILKPDVIAPGVNILAAWRSNVTGEPNYKMDSGTSMSCPHVAGLSALVKAVHRDWSPAAIRSALMTTSYTVDNSNKPIVDIGYRGNPATPLDMGAGHVDPEKAIDPGLVYDLTAMDYVNFLCTLNYTTQQIQIIAHTTVSCPKGVDFGSDALNYPSFTAILKKNAAVSSSVTFKRTLTNVEEEASYYEAVVEAPKGIKVQVYPSVLEFKEKFQKLNFTLTVEAEGGTSVGDEDVRYGYLSWIDKKGHVVKSPLVALLREEQEQVSREGALFE</sequence>
<evidence type="ECO:0000256" key="8">
    <source>
        <dbReference type="ARBA" id="ARBA00023180"/>
    </source>
</evidence>
<evidence type="ECO:0000256" key="6">
    <source>
        <dbReference type="ARBA" id="ARBA00022801"/>
    </source>
</evidence>
<keyword evidence="7 10" id="KW-0720">Serine protease</keyword>
<organism evidence="15">
    <name type="scientific">Araucaria cunninghamii</name>
    <name type="common">Hoop pine</name>
    <name type="synonym">Moreton Bay pine</name>
    <dbReference type="NCBI Taxonomy" id="56994"/>
    <lineage>
        <taxon>Eukaryota</taxon>
        <taxon>Viridiplantae</taxon>
        <taxon>Streptophyta</taxon>
        <taxon>Embryophyta</taxon>
        <taxon>Tracheophyta</taxon>
        <taxon>Spermatophyta</taxon>
        <taxon>Pinopsida</taxon>
        <taxon>Pinidae</taxon>
        <taxon>Conifers II</taxon>
        <taxon>Araucariales</taxon>
        <taxon>Araucariaceae</taxon>
        <taxon>Araucaria</taxon>
    </lineage>
</organism>
<evidence type="ECO:0000313" key="15">
    <source>
        <dbReference type="EMBL" id="JAG93088.1"/>
    </source>
</evidence>
<comment type="similarity">
    <text evidence="2 10">Belongs to the peptidase S8 family.</text>
</comment>
<dbReference type="EMBL" id="GCKF01048071">
    <property type="protein sequence ID" value="JAG93088.1"/>
    <property type="molecule type" value="Transcribed_RNA"/>
</dbReference>
<evidence type="ECO:0000256" key="11">
    <source>
        <dbReference type="SAM" id="SignalP"/>
    </source>
</evidence>
<evidence type="ECO:0000259" key="14">
    <source>
        <dbReference type="Pfam" id="PF17766"/>
    </source>
</evidence>
<feature type="chain" id="PRO_5002311146" description="Subtilisin-like protease fibronectin type-III domain-containing protein" evidence="11">
    <location>
        <begin position="29"/>
        <end position="779"/>
    </location>
</feature>
<dbReference type="PROSITE" id="PS00138">
    <property type="entry name" value="SUBTILASE_SER"/>
    <property type="match status" value="1"/>
</dbReference>
<dbReference type="FunFam" id="3.40.50.200:FF:000006">
    <property type="entry name" value="Subtilisin-like protease SBT1.5"/>
    <property type="match status" value="1"/>
</dbReference>
<evidence type="ECO:0000259" key="13">
    <source>
        <dbReference type="Pfam" id="PF05922"/>
    </source>
</evidence>
<evidence type="ECO:0008006" key="16">
    <source>
        <dbReference type="Google" id="ProtNLM"/>
    </source>
</evidence>
<reference evidence="15" key="1">
    <citation type="submission" date="2015-03" db="EMBL/GenBank/DDBJ databases">
        <title>A transcriptome of Araucaria cunninghamii, an australian fine timber species.</title>
        <authorList>
            <person name="Jing Yi C.J.Y."/>
            <person name="Yin San L.Y.S."/>
            <person name="Abdul Karim S.S."/>
            <person name="Wan Azmi N.N."/>
            <person name="Hercus R.R."/>
            <person name="Croft L.L."/>
        </authorList>
    </citation>
    <scope>NUCLEOTIDE SEQUENCE</scope>
    <source>
        <strain evidence="15">MI0301</strain>
        <tissue evidence="15">Leaf</tissue>
    </source>
</reference>
<feature type="signal peptide" evidence="11">
    <location>
        <begin position="1"/>
        <end position="28"/>
    </location>
</feature>
<comment type="subcellular location">
    <subcellularLocation>
        <location evidence="1">Secreted</location>
    </subcellularLocation>
</comment>
<proteinExistence type="inferred from homology"/>
<dbReference type="GO" id="GO:0006508">
    <property type="term" value="P:proteolysis"/>
    <property type="evidence" value="ECO:0007669"/>
    <property type="project" value="UniProtKB-KW"/>
</dbReference>
<evidence type="ECO:0000256" key="10">
    <source>
        <dbReference type="PROSITE-ProRule" id="PRU01240"/>
    </source>
</evidence>
<evidence type="ECO:0000256" key="7">
    <source>
        <dbReference type="ARBA" id="ARBA00022825"/>
    </source>
</evidence>
<keyword evidence="5 11" id="KW-0732">Signal</keyword>
<accession>A0A0D6QSY6</accession>
<dbReference type="InterPro" id="IPR023828">
    <property type="entry name" value="Peptidase_S8_Ser-AS"/>
</dbReference>
<dbReference type="InterPro" id="IPR015500">
    <property type="entry name" value="Peptidase_S8_subtilisin-rel"/>
</dbReference>
<evidence type="ECO:0000259" key="12">
    <source>
        <dbReference type="Pfam" id="PF00082"/>
    </source>
</evidence>
<evidence type="ECO:0000256" key="2">
    <source>
        <dbReference type="ARBA" id="ARBA00011073"/>
    </source>
</evidence>
<dbReference type="FunFam" id="3.30.70.80:FF:000003">
    <property type="entry name" value="Subtilisin-like protease SBT1.9"/>
    <property type="match status" value="1"/>
</dbReference>
<evidence type="ECO:0000256" key="3">
    <source>
        <dbReference type="ARBA" id="ARBA00022525"/>
    </source>
</evidence>
<evidence type="ECO:0000256" key="4">
    <source>
        <dbReference type="ARBA" id="ARBA00022670"/>
    </source>
</evidence>
<dbReference type="InterPro" id="IPR034197">
    <property type="entry name" value="Peptidases_S8_3"/>
</dbReference>
<dbReference type="PRINTS" id="PR00723">
    <property type="entry name" value="SUBTILISIN"/>
</dbReference>
<dbReference type="PROSITE" id="PS51892">
    <property type="entry name" value="SUBTILASE"/>
    <property type="match status" value="1"/>
</dbReference>
<dbReference type="InterPro" id="IPR045051">
    <property type="entry name" value="SBT"/>
</dbReference>
<feature type="active site" description="Charge relay system" evidence="9 10">
    <location>
        <position position="542"/>
    </location>
</feature>
<dbReference type="PANTHER" id="PTHR10795">
    <property type="entry name" value="PROPROTEIN CONVERTASE SUBTILISIN/KEXIN"/>
    <property type="match status" value="1"/>
</dbReference>
<feature type="domain" description="Inhibitor I9" evidence="13">
    <location>
        <begin position="38"/>
        <end position="116"/>
    </location>
</feature>
<dbReference type="CDD" id="cd02120">
    <property type="entry name" value="PA_subtilisin_like"/>
    <property type="match status" value="1"/>
</dbReference>
<dbReference type="Pfam" id="PF05922">
    <property type="entry name" value="Inhibitor_I9"/>
    <property type="match status" value="1"/>
</dbReference>
<dbReference type="GO" id="GO:0004252">
    <property type="term" value="F:serine-type endopeptidase activity"/>
    <property type="evidence" value="ECO:0007669"/>
    <property type="project" value="UniProtKB-UniRule"/>
</dbReference>
<dbReference type="Pfam" id="PF00082">
    <property type="entry name" value="Peptidase_S8"/>
    <property type="match status" value="1"/>
</dbReference>
<dbReference type="Gene3D" id="3.50.30.30">
    <property type="match status" value="1"/>
</dbReference>
<dbReference type="Pfam" id="PF17766">
    <property type="entry name" value="fn3_6"/>
    <property type="match status" value="1"/>
</dbReference>
<feature type="domain" description="Peptidase S8/S53" evidence="12">
    <location>
        <begin position="145"/>
        <end position="579"/>
    </location>
</feature>
<name>A0A0D6QSY6_ARACU</name>
<feature type="active site" description="Charge relay system" evidence="9 10">
    <location>
        <position position="227"/>
    </location>
</feature>
<dbReference type="InterPro" id="IPR010259">
    <property type="entry name" value="S8pro/Inhibitor_I9"/>
</dbReference>
<dbReference type="Gene3D" id="3.30.70.80">
    <property type="entry name" value="Peptidase S8 propeptide/proteinase inhibitor I9"/>
    <property type="match status" value="1"/>
</dbReference>
<dbReference type="InterPro" id="IPR036852">
    <property type="entry name" value="Peptidase_S8/S53_dom_sf"/>
</dbReference>
<dbReference type="GO" id="GO:0005576">
    <property type="term" value="C:extracellular region"/>
    <property type="evidence" value="ECO:0007669"/>
    <property type="project" value="UniProtKB-SubCell"/>
</dbReference>
<evidence type="ECO:0000256" key="1">
    <source>
        <dbReference type="ARBA" id="ARBA00004613"/>
    </source>
</evidence>
<feature type="active site" description="Charge relay system" evidence="9 10">
    <location>
        <position position="154"/>
    </location>
</feature>
<dbReference type="InterPro" id="IPR041469">
    <property type="entry name" value="Subtilisin-like_FN3"/>
</dbReference>
<keyword evidence="3" id="KW-0964">Secreted</keyword>
<feature type="domain" description="Subtilisin-like protease fibronectin type-III" evidence="14">
    <location>
        <begin position="659"/>
        <end position="761"/>
    </location>
</feature>
<keyword evidence="4 10" id="KW-0645">Protease</keyword>
<dbReference type="AlphaFoldDB" id="A0A0D6QSY6"/>